<dbReference type="Proteomes" id="UP000245383">
    <property type="component" value="Unassembled WGS sequence"/>
</dbReference>
<evidence type="ECO:0000313" key="2">
    <source>
        <dbReference type="Proteomes" id="UP000245383"/>
    </source>
</evidence>
<evidence type="ECO:0000313" key="1">
    <source>
        <dbReference type="EMBL" id="PVU89833.1"/>
    </source>
</evidence>
<dbReference type="AlphaFoldDB" id="A0A2T9YBW7"/>
<dbReference type="EMBL" id="MBFR01000295">
    <property type="protein sequence ID" value="PVU89833.1"/>
    <property type="molecule type" value="Genomic_DNA"/>
</dbReference>
<gene>
    <name evidence="1" type="ORF">BB561_005151</name>
</gene>
<reference evidence="1 2" key="1">
    <citation type="journal article" date="2018" name="MBio">
        <title>Comparative Genomics Reveals the Core Gene Toolbox for the Fungus-Insect Symbiosis.</title>
        <authorList>
            <person name="Wang Y."/>
            <person name="Stata M."/>
            <person name="Wang W."/>
            <person name="Stajich J.E."/>
            <person name="White M.M."/>
            <person name="Moncalvo J.M."/>
        </authorList>
    </citation>
    <scope>NUCLEOTIDE SEQUENCE [LARGE SCALE GENOMIC DNA]</scope>
    <source>
        <strain evidence="1 2">SWE-8-4</strain>
    </source>
</reference>
<proteinExistence type="predicted"/>
<dbReference type="STRING" id="133385.A0A2T9YBW7"/>
<dbReference type="OrthoDB" id="5588518at2759"/>
<organism evidence="1 2">
    <name type="scientific">Smittium simulii</name>
    <dbReference type="NCBI Taxonomy" id="133385"/>
    <lineage>
        <taxon>Eukaryota</taxon>
        <taxon>Fungi</taxon>
        <taxon>Fungi incertae sedis</taxon>
        <taxon>Zoopagomycota</taxon>
        <taxon>Kickxellomycotina</taxon>
        <taxon>Harpellomycetes</taxon>
        <taxon>Harpellales</taxon>
        <taxon>Legeriomycetaceae</taxon>
        <taxon>Smittium</taxon>
    </lineage>
</organism>
<sequence length="269" mass="30464">MGLELVYPELKSHINYVFKIQNRTYWAARRYAKSLFIKKRFIEQCTFCRAIAPETIKHMLLECIQWQALRADILAQYINIYRAQVATKPPLLPALISMRLVGKLLGEELKLSSTEIRKDPTALCVKTTLATAKFLNSIALPRYLTLNGIRLLPIPRTNSHWLSWLERGANNAKVTGSTPVRSILSDSIVVSIPVCHIGDPGSIPGPRVAFLAQLAERLPKSQKSYKSEKNSKILITKTRNIIIKQRKMLVKNNADLMPLYTELKASLVK</sequence>
<protein>
    <submittedName>
        <fullName evidence="1">Uncharacterized protein</fullName>
    </submittedName>
</protein>
<name>A0A2T9YBW7_9FUNG</name>
<comment type="caution">
    <text evidence="1">The sequence shown here is derived from an EMBL/GenBank/DDBJ whole genome shotgun (WGS) entry which is preliminary data.</text>
</comment>
<keyword evidence="2" id="KW-1185">Reference proteome</keyword>
<accession>A0A2T9YBW7</accession>